<feature type="transmembrane region" description="Helical" evidence="2">
    <location>
        <begin position="141"/>
        <end position="160"/>
    </location>
</feature>
<dbReference type="EMBL" id="SOCP01000034">
    <property type="protein sequence ID" value="TDV35429.1"/>
    <property type="molecule type" value="Genomic_DNA"/>
</dbReference>
<evidence type="ECO:0000313" key="3">
    <source>
        <dbReference type="EMBL" id="TDV35429.1"/>
    </source>
</evidence>
<protein>
    <submittedName>
        <fullName evidence="3">Uncharacterized protein</fullName>
    </submittedName>
</protein>
<evidence type="ECO:0000256" key="2">
    <source>
        <dbReference type="SAM" id="Phobius"/>
    </source>
</evidence>
<feature type="region of interest" description="Disordered" evidence="1">
    <location>
        <begin position="1"/>
        <end position="41"/>
    </location>
</feature>
<keyword evidence="4" id="KW-1185">Reference proteome</keyword>
<dbReference type="Proteomes" id="UP000294927">
    <property type="component" value="Unassembled WGS sequence"/>
</dbReference>
<feature type="transmembrane region" description="Helical" evidence="2">
    <location>
        <begin position="166"/>
        <end position="185"/>
    </location>
</feature>
<organism evidence="3 4">
    <name type="scientific">Actinophytocola oryzae</name>
    <dbReference type="NCBI Taxonomy" id="502181"/>
    <lineage>
        <taxon>Bacteria</taxon>
        <taxon>Bacillati</taxon>
        <taxon>Actinomycetota</taxon>
        <taxon>Actinomycetes</taxon>
        <taxon>Pseudonocardiales</taxon>
        <taxon>Pseudonocardiaceae</taxon>
    </lineage>
</organism>
<gene>
    <name evidence="3" type="ORF">CLV71_13416</name>
</gene>
<accession>A0A4R7US61</accession>
<keyword evidence="2" id="KW-1133">Transmembrane helix</keyword>
<dbReference type="AlphaFoldDB" id="A0A4R7US61"/>
<feature type="transmembrane region" description="Helical" evidence="2">
    <location>
        <begin position="197"/>
        <end position="221"/>
    </location>
</feature>
<comment type="caution">
    <text evidence="3">The sequence shown here is derived from an EMBL/GenBank/DDBJ whole genome shotgun (WGS) entry which is preliminary data.</text>
</comment>
<keyword evidence="2" id="KW-0812">Transmembrane</keyword>
<sequence>MDRGECQQVRTLGSSGSGVGESRQSTSVHGRTCHRVGPDRSGKLRDIARKVGARNWGDLRKRVAEQRVRHDWRKTVADGLNSKRMASDTANIFRLAAVEVALKREKRRYANFNVLRGGEVTQPVLTPLELRDARRATRTRYQLAVVIVCYVLAAQLIRYLPSFEVSPFTGTIIGVIVIAVIDRLWPSWKWYYPLSIIWVVIGSGYGLMVYGMAATTVRLIGRDNAGRPMRWIAFALVHHRFSFRSARLVARRAALTSDIDRQRPHSVPLAAWLQLFGPSVLLTRWPCRSFR</sequence>
<reference evidence="3 4" key="1">
    <citation type="submission" date="2019-03" db="EMBL/GenBank/DDBJ databases">
        <title>Genomic Encyclopedia of Archaeal and Bacterial Type Strains, Phase II (KMG-II): from individual species to whole genera.</title>
        <authorList>
            <person name="Goeker M."/>
        </authorList>
    </citation>
    <scope>NUCLEOTIDE SEQUENCE [LARGE SCALE GENOMIC DNA]</scope>
    <source>
        <strain evidence="3 4">DSM 45499</strain>
    </source>
</reference>
<keyword evidence="2" id="KW-0472">Membrane</keyword>
<evidence type="ECO:0000313" key="4">
    <source>
        <dbReference type="Proteomes" id="UP000294927"/>
    </source>
</evidence>
<evidence type="ECO:0000256" key="1">
    <source>
        <dbReference type="SAM" id="MobiDB-lite"/>
    </source>
</evidence>
<name>A0A4R7US61_9PSEU</name>
<proteinExistence type="predicted"/>